<evidence type="ECO:0000256" key="1">
    <source>
        <dbReference type="ARBA" id="ARBA00022723"/>
    </source>
</evidence>
<dbReference type="GeneID" id="103518201"/>
<evidence type="ECO:0000313" key="11">
    <source>
        <dbReference type="Proteomes" id="UP000079169"/>
    </source>
</evidence>
<dbReference type="InterPro" id="IPR011042">
    <property type="entry name" value="6-blade_b-propeller_TolB-like"/>
</dbReference>
<feature type="compositionally biased region" description="Polar residues" evidence="8">
    <location>
        <begin position="487"/>
        <end position="500"/>
    </location>
</feature>
<feature type="domain" description="B box-type" evidence="10">
    <location>
        <begin position="92"/>
        <end position="135"/>
    </location>
</feature>
<keyword evidence="7" id="KW-0175">Coiled coil</keyword>
<feature type="region of interest" description="Disordered" evidence="8">
    <location>
        <begin position="992"/>
        <end position="1064"/>
    </location>
</feature>
<evidence type="ECO:0000256" key="3">
    <source>
        <dbReference type="ARBA" id="ARBA00022771"/>
    </source>
</evidence>
<evidence type="ECO:0000256" key="6">
    <source>
        <dbReference type="PROSITE-ProRule" id="PRU00504"/>
    </source>
</evidence>
<dbReference type="CDD" id="cd16524">
    <property type="entry name" value="RING-HC_NHL-1-like"/>
    <property type="match status" value="1"/>
</dbReference>
<dbReference type="PaxDb" id="121845-A0A1S4EM31"/>
<feature type="compositionally biased region" description="Low complexity" evidence="8">
    <location>
        <begin position="999"/>
        <end position="1016"/>
    </location>
</feature>
<feature type="region of interest" description="Disordered" evidence="8">
    <location>
        <begin position="894"/>
        <end position="977"/>
    </location>
</feature>
<dbReference type="PROSITE" id="PS50089">
    <property type="entry name" value="ZF_RING_2"/>
    <property type="match status" value="1"/>
</dbReference>
<feature type="compositionally biased region" description="Low complexity" evidence="8">
    <location>
        <begin position="1277"/>
        <end position="1295"/>
    </location>
</feature>
<feature type="compositionally biased region" description="Basic and acidic residues" evidence="8">
    <location>
        <begin position="1413"/>
        <end position="1429"/>
    </location>
</feature>
<feature type="repeat" description="NHL" evidence="6">
    <location>
        <begin position="1168"/>
        <end position="1208"/>
    </location>
</feature>
<evidence type="ECO:0000256" key="8">
    <source>
        <dbReference type="SAM" id="MobiDB-lite"/>
    </source>
</evidence>
<evidence type="ECO:0000256" key="5">
    <source>
        <dbReference type="PROSITE-ProRule" id="PRU00024"/>
    </source>
</evidence>
<dbReference type="Pfam" id="PF01436">
    <property type="entry name" value="NHL"/>
    <property type="match status" value="3"/>
</dbReference>
<feature type="compositionally biased region" description="Basic residues" evidence="8">
    <location>
        <begin position="387"/>
        <end position="397"/>
    </location>
</feature>
<keyword evidence="11" id="KW-1185">Reference proteome</keyword>
<feature type="compositionally biased region" description="Low complexity" evidence="8">
    <location>
        <begin position="1387"/>
        <end position="1399"/>
    </location>
</feature>
<feature type="compositionally biased region" description="Basic and acidic residues" evidence="8">
    <location>
        <begin position="321"/>
        <end position="334"/>
    </location>
</feature>
<feature type="compositionally biased region" description="Basic and acidic residues" evidence="8">
    <location>
        <begin position="369"/>
        <end position="385"/>
    </location>
</feature>
<dbReference type="PANTHER" id="PTHR24104">
    <property type="entry name" value="E3 UBIQUITIN-PROTEIN LIGASE NHLRC1-RELATED"/>
    <property type="match status" value="1"/>
</dbReference>
<feature type="coiled-coil region" evidence="7">
    <location>
        <begin position="125"/>
        <end position="163"/>
    </location>
</feature>
<dbReference type="FunFam" id="2.120.10.30:FF:000037">
    <property type="entry name" value="Uncharacterized protein, isoform E"/>
    <property type="match status" value="1"/>
</dbReference>
<feature type="compositionally biased region" description="Low complexity" evidence="8">
    <location>
        <begin position="915"/>
        <end position="933"/>
    </location>
</feature>
<dbReference type="OMA" id="EEYIHRY"/>
<feature type="compositionally biased region" description="Low complexity" evidence="8">
    <location>
        <begin position="739"/>
        <end position="751"/>
    </location>
</feature>
<name>A0A1S4EM31_DIACI</name>
<organism evidence="11 12">
    <name type="scientific">Diaphorina citri</name>
    <name type="common">Asian citrus psyllid</name>
    <dbReference type="NCBI Taxonomy" id="121845"/>
    <lineage>
        <taxon>Eukaryota</taxon>
        <taxon>Metazoa</taxon>
        <taxon>Ecdysozoa</taxon>
        <taxon>Arthropoda</taxon>
        <taxon>Hexapoda</taxon>
        <taxon>Insecta</taxon>
        <taxon>Pterygota</taxon>
        <taxon>Neoptera</taxon>
        <taxon>Paraneoptera</taxon>
        <taxon>Hemiptera</taxon>
        <taxon>Sternorrhyncha</taxon>
        <taxon>Psylloidea</taxon>
        <taxon>Psyllidae</taxon>
        <taxon>Diaphorininae</taxon>
        <taxon>Diaphorina</taxon>
    </lineage>
</organism>
<feature type="compositionally biased region" description="Acidic residues" evidence="8">
    <location>
        <begin position="1329"/>
        <end position="1359"/>
    </location>
</feature>
<feature type="compositionally biased region" description="Polar residues" evidence="8">
    <location>
        <begin position="844"/>
        <end position="859"/>
    </location>
</feature>
<feature type="compositionally biased region" description="Basic and acidic residues" evidence="8">
    <location>
        <begin position="524"/>
        <end position="533"/>
    </location>
</feature>
<feature type="repeat" description="NHL" evidence="6">
    <location>
        <begin position="1071"/>
        <end position="1114"/>
    </location>
</feature>
<feature type="compositionally biased region" description="Polar residues" evidence="8">
    <location>
        <begin position="1034"/>
        <end position="1064"/>
    </location>
</feature>
<protein>
    <submittedName>
        <fullName evidence="12">RING finger protein nhl-1-like</fullName>
    </submittedName>
</protein>
<feature type="compositionally biased region" description="Low complexity" evidence="8">
    <location>
        <begin position="1430"/>
        <end position="1440"/>
    </location>
</feature>
<dbReference type="InterPro" id="IPR001258">
    <property type="entry name" value="NHL_repeat"/>
</dbReference>
<keyword evidence="2" id="KW-0677">Repeat</keyword>
<dbReference type="GO" id="GO:0043161">
    <property type="term" value="P:proteasome-mediated ubiquitin-dependent protein catabolic process"/>
    <property type="evidence" value="ECO:0007669"/>
    <property type="project" value="TreeGrafter"/>
</dbReference>
<feature type="compositionally biased region" description="Basic and acidic residues" evidence="8">
    <location>
        <begin position="406"/>
        <end position="437"/>
    </location>
</feature>
<feature type="compositionally biased region" description="Low complexity" evidence="8">
    <location>
        <begin position="1309"/>
        <end position="1326"/>
    </location>
</feature>
<accession>A0A1S4EM31</accession>
<feature type="compositionally biased region" description="Polar residues" evidence="8">
    <location>
        <begin position="805"/>
        <end position="833"/>
    </location>
</feature>
<feature type="compositionally biased region" description="Low complexity" evidence="8">
    <location>
        <begin position="661"/>
        <end position="678"/>
    </location>
</feature>
<feature type="compositionally biased region" description="Low complexity" evidence="8">
    <location>
        <begin position="1215"/>
        <end position="1231"/>
    </location>
</feature>
<dbReference type="KEGG" id="dci:103518201"/>
<dbReference type="RefSeq" id="XP_017303224.1">
    <property type="nucleotide sequence ID" value="XM_017447735.2"/>
</dbReference>
<keyword evidence="1" id="KW-0479">Metal-binding</keyword>
<proteinExistence type="predicted"/>
<feature type="region of interest" description="Disordered" evidence="8">
    <location>
        <begin position="321"/>
        <end position="878"/>
    </location>
</feature>
<dbReference type="Proteomes" id="UP000079169">
    <property type="component" value="Unplaced"/>
</dbReference>
<feature type="compositionally biased region" description="Acidic residues" evidence="8">
    <location>
        <begin position="681"/>
        <end position="711"/>
    </location>
</feature>
<feature type="repeat" description="NHL" evidence="6">
    <location>
        <begin position="1121"/>
        <end position="1161"/>
    </location>
</feature>
<feature type="compositionally biased region" description="Polar residues" evidence="8">
    <location>
        <begin position="1453"/>
        <end position="1462"/>
    </location>
</feature>
<dbReference type="InterPro" id="IPR000315">
    <property type="entry name" value="Znf_B-box"/>
</dbReference>
<dbReference type="InterPro" id="IPR013083">
    <property type="entry name" value="Znf_RING/FYVE/PHD"/>
</dbReference>
<feature type="compositionally biased region" description="Polar residues" evidence="8">
    <location>
        <begin position="611"/>
        <end position="621"/>
    </location>
</feature>
<sequence length="1462" mass="158891">MEQFEQLLTCAICLDRYRNPKLLPCQHSFCMEPCMDGLVDYVRRQVKCPECRAEHRIPYQGVQGYPTNVTLQRFLELHIEITGELPDPTSGQVMKRCSVCSEKSYVAMCGHCDKEVCADCKGAHMDILRREIARINSQVRRALHRLQDMLALVERNMLALQTNCHSVSEEVEEIHNRLTKALKDRTEFLQGELDRYLSTELKNLSQLKDNLELEISNISSNCDLADEHMANENVEWDDLELMDAKEIFLRTVEFIRNFETETTDYTRRVRFVMSHDPNTLVLNVAGYGELSINMPHPVIQSLQPPGPGLMRSKSDHRLASQYRGEDRGYDRSPYDTDPMQGRVSPLGGRKFGERPRDRVDLNSGSRYGGRNDRDYGDEYDPEGRQTARSRIRARFRHGAGDADSDSETHGGRSVRFNEPHGPPAKEREKVLDTEDVAKGPLSGITRLLDSPRVMKKLLESEIKKTKKENEPAPPPPAQNKAPIIRKTSGTNASAPVTQRQVSEDDEIARIKKQNKNVASSSETATREPVRPSSERVAALKQQSSADQRTPERSPSRRPSTVEVTSSEADSDEEVAAIGSLRKTSTTASPPGTKPASRRVSTEVGGAKPDADSTSASPNRTRTSSDARRGSVSSTSSNTPATASTTQAKPFQSRFLGGGNRPSTTTATTATPAKSTPPATKEEEEEDDDDEEETEEETETSSESEETESEEEAAVKKPASGMEKTDIGPLLARSANARDTAPAATSTSGSSARDAFIASRYNTSSDSRDSSSYKPFGSKDETSTTTGSKYSTGRNRLSDDDIPSRYGTTASQSRARPSYETDSTPSRYGTSSHTARAGSIGASLGTETSPYTSRFLNKSKSAAVVSPEDEKDESSLYSSGRTRFAALKDRKARLARSKSSHALMLDDEEFDDGPNSPYSPAAYLASKAAAASSSVTDFPRTELARSRSSHTLKSRDNSPDRVTSGYSSNASAGGEKDGAALSSWARYLKSKYGNRGKEGAGPSSSGTASGTSTPSRRSSLHSRHGDESDDESKNMYGSPNDPIQTTAQAAQTGIGQVGTTPRSQYLQKRRLQFKIGSRGSEPGCFTWPRGIAVGPDNSIVVADSSNHRVQVFDSDGIFTKEFGSYGNAEGEFDCLAGVAVNRIGQFIIADRYNHRIQVMDPSGRFLRAFGSQGTADGKFNYPWGITTDALGFIYVCDKENHRVQKWSAAPKKSGRSASTDSTASTESTNSTAVKNTGAVFSTEELKRQFLAKTGAKPDADSTSASPNRTRTSSDARRGSVSSTSSNTPATASTTQAKPFQSRFLGGGNRPSTTTATTATPAKSTPPATKEEEEEDDDDEEETEEETETSSESEETESEEEAAVKKPASGMEKTDIGPLLARSANARDTAPAATSTSGSSARDAFIASRYNTSSDSRDSSSYKPFGSKDETSTTTGSKYSTGRNRLSDDDIPSRYGTTASQSRA</sequence>
<evidence type="ECO:0000313" key="12">
    <source>
        <dbReference type="RefSeq" id="XP_017303224.1"/>
    </source>
</evidence>
<dbReference type="SUPFAM" id="SSF101898">
    <property type="entry name" value="NHL repeat"/>
    <property type="match status" value="1"/>
</dbReference>
<dbReference type="Gene3D" id="2.120.10.30">
    <property type="entry name" value="TolB, C-terminal domain"/>
    <property type="match status" value="2"/>
</dbReference>
<dbReference type="GO" id="GO:0061630">
    <property type="term" value="F:ubiquitin protein ligase activity"/>
    <property type="evidence" value="ECO:0007669"/>
    <property type="project" value="TreeGrafter"/>
</dbReference>
<dbReference type="InterPro" id="IPR050952">
    <property type="entry name" value="TRIM-NHL_E3_ligases"/>
</dbReference>
<feature type="domain" description="RING-type" evidence="9">
    <location>
        <begin position="10"/>
        <end position="52"/>
    </location>
</feature>
<dbReference type="FunFam" id="3.30.40.10:FF:000185">
    <property type="entry name" value="RING finger protein nhl-1"/>
    <property type="match status" value="1"/>
</dbReference>
<feature type="region of interest" description="Disordered" evidence="8">
    <location>
        <begin position="1204"/>
        <end position="1234"/>
    </location>
</feature>
<feature type="compositionally biased region" description="Polar residues" evidence="8">
    <location>
        <begin position="959"/>
        <end position="970"/>
    </location>
</feature>
<dbReference type="SMART" id="SM00184">
    <property type="entry name" value="RING"/>
    <property type="match status" value="1"/>
</dbReference>
<feature type="region of interest" description="Disordered" evidence="8">
    <location>
        <begin position="1251"/>
        <end position="1462"/>
    </location>
</feature>
<feature type="compositionally biased region" description="Basic and acidic residues" evidence="8">
    <location>
        <begin position="765"/>
        <end position="781"/>
    </location>
</feature>
<feature type="compositionally biased region" description="Basic and acidic residues" evidence="8">
    <location>
        <begin position="350"/>
        <end position="360"/>
    </location>
</feature>
<keyword evidence="3 5" id="KW-0863">Zinc-finger</keyword>
<evidence type="ECO:0000256" key="7">
    <source>
        <dbReference type="SAM" id="Coils"/>
    </source>
</evidence>
<feature type="compositionally biased region" description="Low complexity" evidence="8">
    <location>
        <begin position="629"/>
        <end position="647"/>
    </location>
</feature>
<reference evidence="12" key="1">
    <citation type="submission" date="2025-08" db="UniProtKB">
        <authorList>
            <consortium name="RefSeq"/>
        </authorList>
    </citation>
    <scope>IDENTIFICATION</scope>
</reference>
<dbReference type="PROSITE" id="PS51125">
    <property type="entry name" value="NHL"/>
    <property type="match status" value="3"/>
</dbReference>
<dbReference type="GO" id="GO:0008270">
    <property type="term" value="F:zinc ion binding"/>
    <property type="evidence" value="ECO:0007669"/>
    <property type="project" value="UniProtKB-KW"/>
</dbReference>
<dbReference type="InterPro" id="IPR018957">
    <property type="entry name" value="Znf_C3HC4_RING-type"/>
</dbReference>
<dbReference type="Gene3D" id="3.30.40.10">
    <property type="entry name" value="Zinc/RING finger domain, C3HC4 (zinc finger)"/>
    <property type="match status" value="1"/>
</dbReference>
<evidence type="ECO:0000256" key="4">
    <source>
        <dbReference type="ARBA" id="ARBA00022833"/>
    </source>
</evidence>
<feature type="compositionally biased region" description="Polar residues" evidence="8">
    <location>
        <begin position="1259"/>
        <end position="1269"/>
    </location>
</feature>
<dbReference type="PANTHER" id="PTHR24104:SF47">
    <property type="entry name" value="E3 UBIQUITIN-PROTEIN LIGASE NHLRC1"/>
    <property type="match status" value="1"/>
</dbReference>
<dbReference type="SUPFAM" id="SSF57850">
    <property type="entry name" value="RING/U-box"/>
    <property type="match status" value="1"/>
</dbReference>
<dbReference type="Pfam" id="PF00097">
    <property type="entry name" value="zf-C3HC4"/>
    <property type="match status" value="1"/>
</dbReference>
<evidence type="ECO:0000259" key="9">
    <source>
        <dbReference type="PROSITE" id="PS50089"/>
    </source>
</evidence>
<evidence type="ECO:0000256" key="2">
    <source>
        <dbReference type="ARBA" id="ARBA00022737"/>
    </source>
</evidence>
<dbReference type="STRING" id="121845.A0A1S4EM31"/>
<dbReference type="PROSITE" id="PS50119">
    <property type="entry name" value="ZF_BBOX"/>
    <property type="match status" value="1"/>
</dbReference>
<dbReference type="InterPro" id="IPR001841">
    <property type="entry name" value="Znf_RING"/>
</dbReference>
<dbReference type="GO" id="GO:0000209">
    <property type="term" value="P:protein polyubiquitination"/>
    <property type="evidence" value="ECO:0007669"/>
    <property type="project" value="TreeGrafter"/>
</dbReference>
<keyword evidence="4" id="KW-0862">Zinc</keyword>
<feature type="compositionally biased region" description="Low complexity" evidence="8">
    <location>
        <begin position="782"/>
        <end position="792"/>
    </location>
</feature>
<evidence type="ECO:0000259" key="10">
    <source>
        <dbReference type="PROSITE" id="PS50119"/>
    </source>
</evidence>
<gene>
    <name evidence="12" type="primary">LOC103518201</name>
</gene>
<feature type="non-terminal residue" evidence="12">
    <location>
        <position position="1462"/>
    </location>
</feature>
<feature type="compositionally biased region" description="Basic and acidic residues" evidence="8">
    <location>
        <begin position="456"/>
        <end position="470"/>
    </location>
</feature>